<proteinExistence type="predicted"/>
<gene>
    <name evidence="2" type="ORF">Clacol_002078</name>
</gene>
<dbReference type="Proteomes" id="UP001050691">
    <property type="component" value="Unassembled WGS sequence"/>
</dbReference>
<feature type="compositionally biased region" description="Polar residues" evidence="1">
    <location>
        <begin position="110"/>
        <end position="132"/>
    </location>
</feature>
<keyword evidence="3" id="KW-1185">Reference proteome</keyword>
<name>A0AAV5A348_9AGAM</name>
<dbReference type="AlphaFoldDB" id="A0AAV5A348"/>
<sequence length="475" mass="52827">MGHTFEVAFVDSEVFNKLAGTIRIQRWFASSKAVYEAMQTVIGSGNKGLVSKNVSVSTSQTPAKVDAICQTDLQVDNASSNRVINESSSDGWYANPAFGFSPGSKVPSPNGDTNAVSQPGESVPSTPNPTTLSRDRPQTVNVDLGLSTKTRNILGFEQSHSDDSLPPDVNIDMPSPRSLKRKFGKCSSDGGLRDDDEIPIPHRRAKIQHCLSIVKDKMSIPAEVEADVQAWAEADAFERAGLLYTRFSLLQHTLHETLFSHAQVYVIPHDLIANLQAYTWKLGLSPHLKEYQASWASIVIAAMREARVAQLPPTTDEGQNATISSKVNDIATKFRHYLQDTLAVSIGFNKENKTISSGPKMHITTLARTLSSKCSIAITVELLRRLAVLRFICYSYHQRHSEKDDFWAHVDKQLFRYSSQNPNPADFKAWMQTALEMDMTDYPRTDGFEGYQDTIIHYDQIPEAQKIVDRIAHAN</sequence>
<dbReference type="EMBL" id="BPWL01000002">
    <property type="protein sequence ID" value="GJJ07872.1"/>
    <property type="molecule type" value="Genomic_DNA"/>
</dbReference>
<accession>A0AAV5A348</accession>
<organism evidence="2 3">
    <name type="scientific">Clathrus columnatus</name>
    <dbReference type="NCBI Taxonomy" id="1419009"/>
    <lineage>
        <taxon>Eukaryota</taxon>
        <taxon>Fungi</taxon>
        <taxon>Dikarya</taxon>
        <taxon>Basidiomycota</taxon>
        <taxon>Agaricomycotina</taxon>
        <taxon>Agaricomycetes</taxon>
        <taxon>Phallomycetidae</taxon>
        <taxon>Phallales</taxon>
        <taxon>Clathraceae</taxon>
        <taxon>Clathrus</taxon>
    </lineage>
</organism>
<protein>
    <submittedName>
        <fullName evidence="2">Uncharacterized protein</fullName>
    </submittedName>
</protein>
<feature type="region of interest" description="Disordered" evidence="1">
    <location>
        <begin position="157"/>
        <end position="198"/>
    </location>
</feature>
<reference evidence="2" key="1">
    <citation type="submission" date="2021-10" db="EMBL/GenBank/DDBJ databases">
        <title>De novo Genome Assembly of Clathrus columnatus (Basidiomycota, Fungi) Using Illumina and Nanopore Sequence Data.</title>
        <authorList>
            <person name="Ogiso-Tanaka E."/>
            <person name="Itagaki H."/>
            <person name="Hosoya T."/>
            <person name="Hosaka K."/>
        </authorList>
    </citation>
    <scope>NUCLEOTIDE SEQUENCE</scope>
    <source>
        <strain evidence="2">MO-923</strain>
    </source>
</reference>
<evidence type="ECO:0000313" key="2">
    <source>
        <dbReference type="EMBL" id="GJJ07872.1"/>
    </source>
</evidence>
<feature type="region of interest" description="Disordered" evidence="1">
    <location>
        <begin position="103"/>
        <end position="136"/>
    </location>
</feature>
<comment type="caution">
    <text evidence="2">The sequence shown here is derived from an EMBL/GenBank/DDBJ whole genome shotgun (WGS) entry which is preliminary data.</text>
</comment>
<evidence type="ECO:0000313" key="3">
    <source>
        <dbReference type="Proteomes" id="UP001050691"/>
    </source>
</evidence>
<evidence type="ECO:0000256" key="1">
    <source>
        <dbReference type="SAM" id="MobiDB-lite"/>
    </source>
</evidence>